<dbReference type="Gene3D" id="3.30.300.30">
    <property type="match status" value="1"/>
</dbReference>
<dbReference type="GO" id="GO:0006633">
    <property type="term" value="P:fatty acid biosynthetic process"/>
    <property type="evidence" value="ECO:0007669"/>
    <property type="project" value="TreeGrafter"/>
</dbReference>
<gene>
    <name evidence="2" type="ORF">N8I77_012121</name>
</gene>
<dbReference type="InterPro" id="IPR036736">
    <property type="entry name" value="ACP-like_sf"/>
</dbReference>
<dbReference type="Gene3D" id="1.10.1200.10">
    <property type="entry name" value="ACP-like"/>
    <property type="match status" value="1"/>
</dbReference>
<dbReference type="InterPro" id="IPR045851">
    <property type="entry name" value="AMP-bd_C_sf"/>
</dbReference>
<dbReference type="Pfam" id="PF00550">
    <property type="entry name" value="PP-binding"/>
    <property type="match status" value="1"/>
</dbReference>
<dbReference type="Gene3D" id="3.40.50.12780">
    <property type="entry name" value="N-terminal domain of ligase-like"/>
    <property type="match status" value="1"/>
</dbReference>
<dbReference type="PANTHER" id="PTHR24096:SF267">
    <property type="entry name" value="MALONATE--COA LIGASE ACSF3, MITOCHONDRIAL"/>
    <property type="match status" value="1"/>
</dbReference>
<dbReference type="SUPFAM" id="SSF56801">
    <property type="entry name" value="Acetyl-CoA synthetase-like"/>
    <property type="match status" value="1"/>
</dbReference>
<proteinExistence type="predicted"/>
<dbReference type="GO" id="GO:0031957">
    <property type="term" value="F:very long-chain fatty acid-CoA ligase activity"/>
    <property type="evidence" value="ECO:0007669"/>
    <property type="project" value="TreeGrafter"/>
</dbReference>
<dbReference type="AlphaFoldDB" id="A0AAD9S5I1"/>
<protein>
    <recommendedName>
        <fullName evidence="1">Carrier domain-containing protein</fullName>
    </recommendedName>
</protein>
<dbReference type="PROSITE" id="PS50075">
    <property type="entry name" value="CARRIER"/>
    <property type="match status" value="1"/>
</dbReference>
<dbReference type="InterPro" id="IPR000873">
    <property type="entry name" value="AMP-dep_synth/lig_dom"/>
</dbReference>
<evidence type="ECO:0000313" key="2">
    <source>
        <dbReference type="EMBL" id="KAK2598731.1"/>
    </source>
</evidence>
<sequence length="764" mass="83539">MLTSGSTGSPKAVCLTHRQVLAAVNGKASIRPGRTGPFLNWVGLDHVASLVEIHIQALWLGADQVHVHAADVVALPRSFLDLIDRHRVVTSFAPNFFLAKLVSDCGLAQHTGEQQAWDLSCLRLLASGGEANDMDTCAAVSRLLSNHGAPNNVVVPGFGMTETCAGAIFNVKCPDYDTHYGYTFASLGRAMPGIEMRVVHETDANTSAASPEQLGELQIHGPVVFKEYYRNPEATSKAFTADGWFRTGDQGIVDQQGHLRLMGRSKDVININGVKIGGTAVQSALEKALRNLVARVVIFPARLNGSHTERIMVAYIPRLQHAADPIIVHDCAVEAVLVCSGSSPIVFALPSEDYMGQTLLGKVSRKEMRALFEAGTFDDSIRQHQEAVQRCLISQEVPKWTTPQETFLLDKVVEALGSSQTGTLTINTPLIEAGCTSMDLIRLKRLIDESLGTNVPIITFIRNPTIKKLALALEHHNCHSETAYDPVVTLQEGGSKIPLWLIHPGVGEILVFVGLAHQLSCDDRPIYALRARGFEPGQTSFASIAEAVSTYHSAIKRIQPIGPYAVAGYSYGAMLAFETVKALNSAGDDVRFLASFNLPPHIGARMQQLSWPLCFLHLCYFLGLHSEDYVDQIESTGVLSNMTNREAKESLFRSVDKGRLSELGQDEQSLSAWADVAYGLQRMATKYEPTGVVSVLDVFHAIPLKSAAPSRDIWIKDHLSKWQDFCETNVQFHSVGGSHYTMISPDHVARFAKTLRSVMERRGI</sequence>
<dbReference type="Pfam" id="PF00501">
    <property type="entry name" value="AMP-binding"/>
    <property type="match status" value="1"/>
</dbReference>
<dbReference type="SUPFAM" id="SSF53474">
    <property type="entry name" value="alpha/beta-Hydrolases"/>
    <property type="match status" value="1"/>
</dbReference>
<comment type="caution">
    <text evidence="2">The sequence shown here is derived from an EMBL/GenBank/DDBJ whole genome shotgun (WGS) entry which is preliminary data.</text>
</comment>
<dbReference type="EMBL" id="JAUJFL010000008">
    <property type="protein sequence ID" value="KAK2598731.1"/>
    <property type="molecule type" value="Genomic_DNA"/>
</dbReference>
<dbReference type="Proteomes" id="UP001265746">
    <property type="component" value="Unassembled WGS sequence"/>
</dbReference>
<reference evidence="2" key="1">
    <citation type="submission" date="2023-06" db="EMBL/GenBank/DDBJ databases">
        <authorList>
            <person name="Noh H."/>
        </authorList>
    </citation>
    <scope>NUCLEOTIDE SEQUENCE</scope>
    <source>
        <strain evidence="2">DUCC20226</strain>
    </source>
</reference>
<feature type="domain" description="Carrier" evidence="1">
    <location>
        <begin position="402"/>
        <end position="477"/>
    </location>
</feature>
<dbReference type="Pfam" id="PF00975">
    <property type="entry name" value="Thioesterase"/>
    <property type="match status" value="1"/>
</dbReference>
<dbReference type="InterPro" id="IPR001031">
    <property type="entry name" value="Thioesterase"/>
</dbReference>
<dbReference type="SUPFAM" id="SSF47336">
    <property type="entry name" value="ACP-like"/>
    <property type="match status" value="1"/>
</dbReference>
<dbReference type="InterPro" id="IPR009081">
    <property type="entry name" value="PP-bd_ACP"/>
</dbReference>
<dbReference type="InterPro" id="IPR029058">
    <property type="entry name" value="AB_hydrolase_fold"/>
</dbReference>
<keyword evidence="3" id="KW-1185">Reference proteome</keyword>
<dbReference type="InterPro" id="IPR042099">
    <property type="entry name" value="ANL_N_sf"/>
</dbReference>
<organism evidence="2 3">
    <name type="scientific">Phomopsis amygdali</name>
    <name type="common">Fusicoccum amygdali</name>
    <dbReference type="NCBI Taxonomy" id="1214568"/>
    <lineage>
        <taxon>Eukaryota</taxon>
        <taxon>Fungi</taxon>
        <taxon>Dikarya</taxon>
        <taxon>Ascomycota</taxon>
        <taxon>Pezizomycotina</taxon>
        <taxon>Sordariomycetes</taxon>
        <taxon>Sordariomycetidae</taxon>
        <taxon>Diaporthales</taxon>
        <taxon>Diaporthaceae</taxon>
        <taxon>Diaporthe</taxon>
    </lineage>
</organism>
<accession>A0AAD9S5I1</accession>
<evidence type="ECO:0000259" key="1">
    <source>
        <dbReference type="PROSITE" id="PS50075"/>
    </source>
</evidence>
<name>A0AAD9S5I1_PHOAM</name>
<dbReference type="PANTHER" id="PTHR24096">
    <property type="entry name" value="LONG-CHAIN-FATTY-ACID--COA LIGASE"/>
    <property type="match status" value="1"/>
</dbReference>
<evidence type="ECO:0000313" key="3">
    <source>
        <dbReference type="Proteomes" id="UP001265746"/>
    </source>
</evidence>
<dbReference type="Gene3D" id="3.40.50.1820">
    <property type="entry name" value="alpha/beta hydrolase"/>
    <property type="match status" value="1"/>
</dbReference>